<dbReference type="Pfam" id="PF00332">
    <property type="entry name" value="Glyco_hydro_17"/>
    <property type="match status" value="1"/>
</dbReference>
<dbReference type="PANTHER" id="PTHR13129:SF4">
    <property type="entry name" value="DDB1- AND CUL4-ASSOCIATED FACTOR 1"/>
    <property type="match status" value="1"/>
</dbReference>
<dbReference type="InterPro" id="IPR033270">
    <property type="entry name" value="VPRBP/DCAF1"/>
</dbReference>
<dbReference type="HAMAP" id="MF_00082">
    <property type="entry name" value="ArgB"/>
    <property type="match status" value="1"/>
</dbReference>
<evidence type="ECO:0000256" key="9">
    <source>
        <dbReference type="ARBA" id="ARBA00013065"/>
    </source>
</evidence>
<evidence type="ECO:0000256" key="2">
    <source>
        <dbReference type="ARBA" id="ARBA00004123"/>
    </source>
</evidence>
<evidence type="ECO:0000256" key="17">
    <source>
        <dbReference type="ARBA" id="ARBA00022777"/>
    </source>
</evidence>
<dbReference type="GO" id="GO:0042973">
    <property type="term" value="F:glucan endo-1,3-beta-D-glucosidase activity"/>
    <property type="evidence" value="ECO:0007669"/>
    <property type="project" value="UniProtKB-EC"/>
</dbReference>
<dbReference type="SUPFAM" id="SSF51445">
    <property type="entry name" value="(Trans)glycosidases"/>
    <property type="match status" value="1"/>
</dbReference>
<feature type="region of interest" description="Disordered" evidence="32">
    <location>
        <begin position="476"/>
        <end position="552"/>
    </location>
</feature>
<feature type="region of interest" description="Disordered" evidence="32">
    <location>
        <begin position="847"/>
        <end position="919"/>
    </location>
</feature>
<evidence type="ECO:0000256" key="16">
    <source>
        <dbReference type="ARBA" id="ARBA00022741"/>
    </source>
</evidence>
<evidence type="ECO:0000256" key="15">
    <source>
        <dbReference type="ARBA" id="ARBA00022729"/>
    </source>
</evidence>
<evidence type="ECO:0000256" key="1">
    <source>
        <dbReference type="ARBA" id="ARBA00000382"/>
    </source>
</evidence>
<feature type="compositionally biased region" description="Low complexity" evidence="32">
    <location>
        <begin position="875"/>
        <end position="888"/>
    </location>
</feature>
<feature type="region of interest" description="Disordered" evidence="32">
    <location>
        <begin position="750"/>
        <end position="779"/>
    </location>
</feature>
<dbReference type="Pfam" id="PF00696">
    <property type="entry name" value="AA_kinase"/>
    <property type="match status" value="1"/>
</dbReference>
<dbReference type="InterPro" id="IPR012946">
    <property type="entry name" value="X8"/>
</dbReference>
<reference evidence="35" key="1">
    <citation type="journal article" date="2023" name="Mol. Ecol. Resour.">
        <title>Chromosome-level genome assembly of a triploid poplar Populus alba 'Berolinensis'.</title>
        <authorList>
            <person name="Chen S."/>
            <person name="Yu Y."/>
            <person name="Wang X."/>
            <person name="Wang S."/>
            <person name="Zhang T."/>
            <person name="Zhou Y."/>
            <person name="He R."/>
            <person name="Meng N."/>
            <person name="Wang Y."/>
            <person name="Liu W."/>
            <person name="Liu Z."/>
            <person name="Liu J."/>
            <person name="Guo Q."/>
            <person name="Huang H."/>
            <person name="Sederoff R.R."/>
            <person name="Wang G."/>
            <person name="Qu G."/>
            <person name="Chen S."/>
        </authorList>
    </citation>
    <scope>NUCLEOTIDE SEQUENCE</scope>
    <source>
        <strain evidence="35">SC-2020</strain>
    </source>
</reference>
<keyword evidence="19 31" id="KW-0378">Hydrolase</keyword>
<dbReference type="EC" id="3.2.1.39" evidence="8"/>
<evidence type="ECO:0000256" key="8">
    <source>
        <dbReference type="ARBA" id="ARBA00012780"/>
    </source>
</evidence>
<feature type="compositionally biased region" description="Polar residues" evidence="32">
    <location>
        <begin position="482"/>
        <end position="509"/>
    </location>
</feature>
<dbReference type="InterPro" id="IPR001048">
    <property type="entry name" value="Asp/Glu/Uridylate_kinase"/>
</dbReference>
<keyword evidence="10" id="KW-1003">Cell membrane</keyword>
<evidence type="ECO:0000256" key="22">
    <source>
        <dbReference type="ARBA" id="ARBA00023136"/>
    </source>
</evidence>
<dbReference type="GO" id="GO:0098552">
    <property type="term" value="C:side of membrane"/>
    <property type="evidence" value="ECO:0007669"/>
    <property type="project" value="UniProtKB-KW"/>
</dbReference>
<keyword evidence="12" id="KW-0028">Amino-acid biosynthesis</keyword>
<evidence type="ECO:0000256" key="6">
    <source>
        <dbReference type="ARBA" id="ARBA00008773"/>
    </source>
</evidence>
<keyword evidence="15 33" id="KW-0732">Signal</keyword>
<keyword evidence="20" id="KW-0611">Plant defense</keyword>
<dbReference type="GO" id="GO:0005737">
    <property type="term" value="C:cytoplasm"/>
    <property type="evidence" value="ECO:0007669"/>
    <property type="project" value="InterPro"/>
</dbReference>
<dbReference type="GO" id="GO:0005524">
    <property type="term" value="F:ATP binding"/>
    <property type="evidence" value="ECO:0007669"/>
    <property type="project" value="UniProtKB-KW"/>
</dbReference>
<evidence type="ECO:0000256" key="4">
    <source>
        <dbReference type="ARBA" id="ARBA00004828"/>
    </source>
</evidence>
<feature type="compositionally biased region" description="Low complexity" evidence="32">
    <location>
        <begin position="519"/>
        <end position="538"/>
    </location>
</feature>
<keyword evidence="18" id="KW-0833">Ubl conjugation pathway</keyword>
<evidence type="ECO:0000256" key="29">
    <source>
        <dbReference type="ARBA" id="ARBA00033417"/>
    </source>
</evidence>
<keyword evidence="22" id="KW-0472">Membrane</keyword>
<evidence type="ECO:0000256" key="33">
    <source>
        <dbReference type="SAM" id="SignalP"/>
    </source>
</evidence>
<dbReference type="InterPro" id="IPR041727">
    <property type="entry name" value="NAGK-C"/>
</dbReference>
<feature type="signal peptide" evidence="33">
    <location>
        <begin position="1"/>
        <end position="37"/>
    </location>
</feature>
<feature type="compositionally biased region" description="Polar residues" evidence="32">
    <location>
        <begin position="1448"/>
        <end position="1473"/>
    </location>
</feature>
<keyword evidence="24" id="KW-0325">Glycoprotein</keyword>
<keyword evidence="21" id="KW-0067">ATP-binding</keyword>
<protein>
    <recommendedName>
        <fullName evidence="28">(1-&gt;3)-beta-glucan endohydrolase</fullName>
        <ecNumber evidence="9">2.7.2.8</ecNumber>
        <ecNumber evidence="8">3.2.1.39</ecNumber>
    </recommendedName>
    <alternativeName>
        <fullName evidence="29">Beta-1,3-endoglucanase</fullName>
    </alternativeName>
</protein>
<keyword evidence="13" id="KW-0336">GPI-anchor</keyword>
<dbReference type="InterPro" id="IPR036322">
    <property type="entry name" value="WD40_repeat_dom_sf"/>
</dbReference>
<sequence length="2635" mass="285053">MGGMIKGVVSTRQRQQPLVVTLRCLSILQLLVDSVSGIGVNWGTQATHPLPPSTVVKMLRDNGFQKVKLFDADSATLNALANSGIQVMVGIPNDMLYNLANSEQAADNWVAKNVSSHISSGGADIRYVAVGNEPFLSSYNGSFLGTTLPALRNIQSALTKAGLSTRVKVTVPLNADVYESPTNLPSDGDFRSDIHDLMLSIVKFLSDNGAPFTVNIYPFISLYSDPNFPLGFAFFGNKSFPLNDGGTIYDNVFDANHDTLIWALQKNGYGSLPVVIGEIGWPTDGDKNANLNYAQQFNQGFMDSVISNKGTPLRPGYVDAYLFSLIDEDAKSIQPGNFERHWGLFYLDGQPKYAVSLVTARSKGLAPARDVHYLARQWCIMSPSASLDDPQVGPSVSYACANADCTSLGFGTSCENLDAQGNISYAFNSYYQQNNQLESACKFPNNLSVVINSDPSAGTCKFRIMIQGQAVISGAGGGKGFSRSSLTMEGSNSLDDSPSRQAQAQTRTHSGGGGGGDAPSNPSQPQPQTQSQSQSQSQREGEEVDETKKEEEELIEKAQKWIDKITSSPDNPNPTLLHALSSLLETQESLYMKENGDSSFNNSRASHNIGRLGSLVRDNDEFFELISSRFLSETRYSTSIQAAAARLLMTCSLTWIYPHVFEDPVMENIKAWVMDEATRFPSEDRNWKHDTERKEGSDSEMLKTYSTGLLAVGLASGGQIVEDVLTSGLSAKLMRYLRIRVLGEASASQKDASYLTEGKNASSATSLRGREEGRCRVRQLPEATLENNIRAADERSLADLDERSLESVGEDNDDIDADGGERRHGRDLRDVKTKFAELDESGRDDLLRRRPSRGWTRHRGRGRVNETALENEQVSTSPDSGSRSGPGRSARDRNSKNLLDVKKGPDTRKFQGNMHSDGLAVERDDNDDCFQGCRIGTKDISDLVKKAVQAAEAEARGANAPAGAIKAAGDAAAEDVKSAALEEFKSSNSEEAAVLAASRAASTVIDAANAIEVSRNSGGTNDDSINLGGVEPEVNEDAEEYFIPDLESLAQLREKYCIQCLEILGEYVEVLGPVLHEKGVDVCLALLQRSYKHKGSSMAVTLLPDVMKLICALAAHRKFAALFVDRSGMQKLLSIPRVDETFFGLSSCLFTIGSLQGIMERVCALPSDVVHQVVELAIQLLECLQDQARKNAALFFGAAFVFRAVIDAFDAQDGLHKLLTLLNDAASVRSGVNSGALNLSNSTALRNDRSSAEVLTSSEKQIAYHTCVALRQYFRAHLLLLVDSIRPNKNNRNVARNVPSVRAAYKPLDISNEAMDAVFLQLQKDRKLGSAFVRTRFPAVDKFLGFNGHVTMLELCQAPPIVERYLHDLLQYAFGVLHIVTLVNDSRKMIVNATLSNNRVGIAIILDAANISSNYVDPEIIQPALNVLINLVCPPPSISNKPPLIAPGQQSVSGQSSNPVQMPGQTEQRNGESSAVDRSIAVGSASRSASSTSQTPVPTAASGLVGDRRIYLGTGAGCAGLAAQMEQVYRQARDAVRANNGIKVLLHLLQPRVYSPPAALDCIRALACRVLLGLARDDTIAHILTKLQVGKKLSELIRDLGSHTPGTEQGRWQAELAQMAIELIAIVTNSGRASTLAATDAATPALKRIERAAIAAATPITYHSRELLLLIHEHLQASGLASAAAMLLKEAQLTPLPSLAAASSLSHQASTQETPSIQIHWPSGRTPCGFLYDKLKATGCSDNSSLKCEATMSSKKKSLVFSPTFGSQSRNQSQFIDSEQLPLKKVLSSLKQSTASPNPLEALPESLQKSNPETESICKTPILLPMKRKLSDLKDFGLASSGKRINTGEHGLRSPGCLTPNTARKIGSLSDAVGFSTPASGLRDIHGRSTPSTLADYADDSQYGSYMQSGPLNDNQSSNTERLTLDSLVVQYLKHQHRQCPAPITTLPPLSLLHPHVCPEPKRSLDAPSNVTARLGTREFRSIYGGVHGNRRDRQFVYSRFRPWRTCRDDAGALLTCITFLGDSSHIAVGSHAGELKIFDSNSNNVLESCTSHQSPLTLVQSYVCGETQLVLSSSSQDVRLWDASSISGGPIHSLDGCKAATFSNSGNVFAALTTEQARREIMLYDVQTCHVESTLSDTVSSSTGRGHVYSLVHFSPSDTMLLWNGVLWDRRQSGPVHRFDQFTDYGGGGFHPAGNEVIINSEVWDLRKFRLFRSVPSLDQTVITFNARGDVIYAILRRNLDDVMSAVHTRRVKHPLFAAFRTVDSINYSEIATTPVDRWLGGLYNKKRMMMAKALNLSPSPSTSTLSLSSSSKYSNLLKTPTTLSFPFSHHSRSLTIKSSAAATIPTPTTSANQFRVDILSESLPYIQKFRGKTIVVKYGGAAMKQPELKASVVSDLVLLSCVGLRPVLVHGGGPEINHWLKLLNIEPLFHEGLRVTDAKTMEIVSMVLVGKVNKDLVSLINKAGATAVGLSGMDGRLLMAKPTPNSAQLGFVGEVARVDPTILQPLVNNGHIPVIASVAADELGQSYNINADTVAGEVAAALGAEKLILLTDVAGILENKDDPGSLLKEIDIKGVKKLIDEKKVAGGMIPKVNCCVASLSQGVRTASIIDGRVQHSLLHEIMSEEGIGTMITG</sequence>
<evidence type="ECO:0000256" key="32">
    <source>
        <dbReference type="SAM" id="MobiDB-lite"/>
    </source>
</evidence>
<feature type="region of interest" description="Disordered" evidence="32">
    <location>
        <begin position="1877"/>
        <end position="1919"/>
    </location>
</feature>
<dbReference type="FunFam" id="3.40.1160.10:FF:000004">
    <property type="entry name" value="Acetylglutamate kinase"/>
    <property type="match status" value="1"/>
</dbReference>
<evidence type="ECO:0000256" key="26">
    <source>
        <dbReference type="ARBA" id="ARBA00023288"/>
    </source>
</evidence>
<dbReference type="SUPFAM" id="SSF53633">
    <property type="entry name" value="Carbamate kinase-like"/>
    <property type="match status" value="1"/>
</dbReference>
<feature type="region of interest" description="Disordered" evidence="32">
    <location>
        <begin position="1792"/>
        <end position="1814"/>
    </location>
</feature>
<evidence type="ECO:0000256" key="20">
    <source>
        <dbReference type="ARBA" id="ARBA00022821"/>
    </source>
</evidence>
<dbReference type="InterPro" id="IPR017853">
    <property type="entry name" value="GH"/>
</dbReference>
<keyword evidence="11" id="KW-0055">Arginine biosynthesis</keyword>
<evidence type="ECO:0000256" key="13">
    <source>
        <dbReference type="ARBA" id="ARBA00022622"/>
    </source>
</evidence>
<comment type="similarity">
    <text evidence="6 30">Belongs to the glycosyl hydrolase 17 family.</text>
</comment>
<evidence type="ECO:0000256" key="5">
    <source>
        <dbReference type="ARBA" id="ARBA00004906"/>
    </source>
</evidence>
<dbReference type="NCBIfam" id="TIGR00761">
    <property type="entry name" value="argB"/>
    <property type="match status" value="1"/>
</dbReference>
<feature type="compositionally biased region" description="Basic and acidic residues" evidence="32">
    <location>
        <begin position="889"/>
        <end position="909"/>
    </location>
</feature>
<comment type="pathway">
    <text evidence="4">Amino-acid biosynthesis; L-arginine biosynthesis; N(2)-acetyl-L-ornithine from L-glutamate: step 2/4.</text>
</comment>
<dbReference type="PROSITE" id="PS00587">
    <property type="entry name" value="GLYCOSYL_HYDROL_F17"/>
    <property type="match status" value="1"/>
</dbReference>
<evidence type="ECO:0000256" key="14">
    <source>
        <dbReference type="ARBA" id="ARBA00022679"/>
    </source>
</evidence>
<comment type="catalytic activity">
    <reaction evidence="1">
        <text>Hydrolysis of (1-&gt;3)-beta-D-glucosidic linkages in (1-&gt;3)-beta-D-glucans.</text>
        <dbReference type="EC" id="3.2.1.39"/>
    </reaction>
</comment>
<feature type="compositionally biased region" description="Acidic residues" evidence="32">
    <location>
        <begin position="808"/>
        <end position="818"/>
    </location>
</feature>
<evidence type="ECO:0000259" key="34">
    <source>
        <dbReference type="SMART" id="SM00768"/>
    </source>
</evidence>
<feature type="region of interest" description="Disordered" evidence="32">
    <location>
        <begin position="1443"/>
        <end position="1500"/>
    </location>
</feature>
<dbReference type="PANTHER" id="PTHR13129">
    <property type="entry name" value="VPRBP PROTEIN-RELATED"/>
    <property type="match status" value="1"/>
</dbReference>
<comment type="pathway">
    <text evidence="5">Protein modification; protein ubiquitination.</text>
</comment>
<feature type="chain" id="PRO_5042248740" description="(1-&gt;3)-beta-glucan endohydrolase" evidence="33">
    <location>
        <begin position="38"/>
        <end position="2635"/>
    </location>
</feature>
<keyword evidence="16" id="KW-0547">Nucleotide-binding</keyword>
<evidence type="ECO:0000256" key="28">
    <source>
        <dbReference type="ARBA" id="ARBA00033335"/>
    </source>
</evidence>
<dbReference type="InterPro" id="IPR015943">
    <property type="entry name" value="WD40/YVTN_repeat-like_dom_sf"/>
</dbReference>
<evidence type="ECO:0000313" key="36">
    <source>
        <dbReference type="Proteomes" id="UP001164929"/>
    </source>
</evidence>
<keyword evidence="25" id="KW-0539">Nucleus</keyword>
<dbReference type="FunFam" id="3.20.20.80:FF:000008">
    <property type="entry name" value="Glucan endo-1,3-beta-glucosidase 5"/>
    <property type="match status" value="1"/>
</dbReference>
<dbReference type="InterPro" id="IPR006594">
    <property type="entry name" value="LisH"/>
</dbReference>
<dbReference type="Gene3D" id="2.130.10.10">
    <property type="entry name" value="YVTN repeat-like/Quinoprotein amine dehydrogenase"/>
    <property type="match status" value="1"/>
</dbReference>
<organism evidence="35 36">
    <name type="scientific">Populus alba x Populus x berolinensis</name>
    <dbReference type="NCBI Taxonomy" id="444605"/>
    <lineage>
        <taxon>Eukaryota</taxon>
        <taxon>Viridiplantae</taxon>
        <taxon>Streptophyta</taxon>
        <taxon>Embryophyta</taxon>
        <taxon>Tracheophyta</taxon>
        <taxon>Spermatophyta</taxon>
        <taxon>Magnoliopsida</taxon>
        <taxon>eudicotyledons</taxon>
        <taxon>Gunneridae</taxon>
        <taxon>Pentapetalae</taxon>
        <taxon>rosids</taxon>
        <taxon>fabids</taxon>
        <taxon>Malpighiales</taxon>
        <taxon>Salicaceae</taxon>
        <taxon>Saliceae</taxon>
        <taxon>Populus</taxon>
    </lineage>
</organism>
<feature type="compositionally biased region" description="Polar residues" evidence="32">
    <location>
        <begin position="1902"/>
        <end position="1919"/>
    </location>
</feature>
<dbReference type="FunFam" id="1.20.58.1040:FF:000002">
    <property type="entry name" value="Glucan endo-1,3-beta-glucosidase 8"/>
    <property type="match status" value="1"/>
</dbReference>
<name>A0AAD6QRL6_9ROSI</name>
<dbReference type="GO" id="GO:0005886">
    <property type="term" value="C:plasma membrane"/>
    <property type="evidence" value="ECO:0007669"/>
    <property type="project" value="UniProtKB-SubCell"/>
</dbReference>
<keyword evidence="17" id="KW-0418">Kinase</keyword>
<evidence type="ECO:0000256" key="11">
    <source>
        <dbReference type="ARBA" id="ARBA00022571"/>
    </source>
</evidence>
<dbReference type="SMART" id="SM00667">
    <property type="entry name" value="LisH"/>
    <property type="match status" value="1"/>
</dbReference>
<keyword evidence="27 31" id="KW-0326">Glycosidase</keyword>
<evidence type="ECO:0000256" key="24">
    <source>
        <dbReference type="ARBA" id="ARBA00023180"/>
    </source>
</evidence>
<evidence type="ECO:0000256" key="31">
    <source>
        <dbReference type="RuleBase" id="RU004336"/>
    </source>
</evidence>
<dbReference type="PROSITE" id="PS50896">
    <property type="entry name" value="LISH"/>
    <property type="match status" value="1"/>
</dbReference>
<dbReference type="GO" id="GO:0005975">
    <property type="term" value="P:carbohydrate metabolic process"/>
    <property type="evidence" value="ECO:0007669"/>
    <property type="project" value="InterPro"/>
</dbReference>
<evidence type="ECO:0000256" key="21">
    <source>
        <dbReference type="ARBA" id="ARBA00022840"/>
    </source>
</evidence>
<dbReference type="EC" id="2.7.2.8" evidence="9"/>
<gene>
    <name evidence="35" type="ORF">NC653_017999</name>
</gene>
<feature type="domain" description="X8" evidence="34">
    <location>
        <begin position="377"/>
        <end position="462"/>
    </location>
</feature>
<feature type="compositionally biased region" description="Basic residues" evidence="32">
    <location>
        <begin position="849"/>
        <end position="862"/>
    </location>
</feature>
<evidence type="ECO:0000256" key="30">
    <source>
        <dbReference type="RuleBase" id="RU004335"/>
    </source>
</evidence>
<evidence type="ECO:0000256" key="10">
    <source>
        <dbReference type="ARBA" id="ARBA00022475"/>
    </source>
</evidence>
<keyword evidence="26" id="KW-0449">Lipoprotein</keyword>
<dbReference type="InterPro" id="IPR036393">
    <property type="entry name" value="AceGlu_kinase-like_sf"/>
</dbReference>
<dbReference type="InterPro" id="IPR001680">
    <property type="entry name" value="WD40_rpt"/>
</dbReference>
<evidence type="ECO:0000256" key="25">
    <source>
        <dbReference type="ARBA" id="ARBA00023242"/>
    </source>
</evidence>
<dbReference type="Gene3D" id="3.20.20.80">
    <property type="entry name" value="Glycosidases"/>
    <property type="match status" value="1"/>
</dbReference>
<dbReference type="Gene3D" id="1.20.58.1040">
    <property type="match status" value="1"/>
</dbReference>
<dbReference type="SMART" id="SM00320">
    <property type="entry name" value="WD40"/>
    <property type="match status" value="3"/>
</dbReference>
<comment type="caution">
    <text evidence="35">The sequence shown here is derived from an EMBL/GenBank/DDBJ whole genome shotgun (WGS) entry which is preliminary data.</text>
</comment>
<dbReference type="InterPro" id="IPR004662">
    <property type="entry name" value="AcgluKinase_fam"/>
</dbReference>
<evidence type="ECO:0000256" key="19">
    <source>
        <dbReference type="ARBA" id="ARBA00022801"/>
    </source>
</evidence>
<evidence type="ECO:0000256" key="12">
    <source>
        <dbReference type="ARBA" id="ARBA00022605"/>
    </source>
</evidence>
<keyword evidence="36" id="KW-1185">Reference proteome</keyword>
<evidence type="ECO:0000256" key="3">
    <source>
        <dbReference type="ARBA" id="ARBA00004609"/>
    </source>
</evidence>
<evidence type="ECO:0000256" key="27">
    <source>
        <dbReference type="ARBA" id="ARBA00023295"/>
    </source>
</evidence>
<dbReference type="EMBL" id="JAQIZT010000006">
    <property type="protein sequence ID" value="KAJ6995395.1"/>
    <property type="molecule type" value="Genomic_DNA"/>
</dbReference>
<dbReference type="Gene3D" id="3.40.1160.10">
    <property type="entry name" value="Acetylglutamate kinase-like"/>
    <property type="match status" value="1"/>
</dbReference>
<dbReference type="GO" id="GO:0080008">
    <property type="term" value="C:Cul4-RING E3 ubiquitin ligase complex"/>
    <property type="evidence" value="ECO:0007669"/>
    <property type="project" value="TreeGrafter"/>
</dbReference>
<accession>A0AAD6QRL6</accession>
<feature type="compositionally biased region" description="Basic and acidic residues" evidence="32">
    <location>
        <begin position="819"/>
        <end position="828"/>
    </location>
</feature>
<dbReference type="InterPro" id="IPR000490">
    <property type="entry name" value="Glyco_hydro_17"/>
</dbReference>
<dbReference type="Pfam" id="PF07983">
    <property type="entry name" value="X8"/>
    <property type="match status" value="1"/>
</dbReference>
<feature type="compositionally biased region" description="Low complexity" evidence="32">
    <location>
        <begin position="1479"/>
        <end position="1493"/>
    </location>
</feature>
<dbReference type="GO" id="GO:0003991">
    <property type="term" value="F:acetylglutamate kinase activity"/>
    <property type="evidence" value="ECO:0007669"/>
    <property type="project" value="UniProtKB-EC"/>
</dbReference>
<dbReference type="GO" id="GO:0006952">
    <property type="term" value="P:defense response"/>
    <property type="evidence" value="ECO:0007669"/>
    <property type="project" value="UniProtKB-KW"/>
</dbReference>
<proteinExistence type="inferred from homology"/>
<dbReference type="GO" id="GO:0006526">
    <property type="term" value="P:L-arginine biosynthetic process"/>
    <property type="evidence" value="ECO:0007669"/>
    <property type="project" value="UniProtKB-KW"/>
</dbReference>
<dbReference type="InterPro" id="IPR037528">
    <property type="entry name" value="ArgB"/>
</dbReference>
<comment type="subcellular location">
    <subcellularLocation>
        <location evidence="3">Cell membrane</location>
        <topology evidence="3">Lipid-anchor</topology>
        <topology evidence="3">GPI-anchor</topology>
    </subcellularLocation>
    <subcellularLocation>
        <location evidence="2">Nucleus</location>
    </subcellularLocation>
</comment>
<dbReference type="GO" id="GO:0016567">
    <property type="term" value="P:protein ubiquitination"/>
    <property type="evidence" value="ECO:0007669"/>
    <property type="project" value="InterPro"/>
</dbReference>
<feature type="region of interest" description="Disordered" evidence="32">
    <location>
        <begin position="800"/>
        <end position="828"/>
    </location>
</feature>
<comment type="similarity">
    <text evidence="7">Belongs to the VPRBP/DCAF1 family.</text>
</comment>
<dbReference type="CDD" id="cd04250">
    <property type="entry name" value="AAK_NAGK-C"/>
    <property type="match status" value="1"/>
</dbReference>
<evidence type="ECO:0000256" key="7">
    <source>
        <dbReference type="ARBA" id="ARBA00008845"/>
    </source>
</evidence>
<dbReference type="SUPFAM" id="SSF50978">
    <property type="entry name" value="WD40 repeat-like"/>
    <property type="match status" value="1"/>
</dbReference>
<dbReference type="SMART" id="SM00768">
    <property type="entry name" value="X8"/>
    <property type="match status" value="1"/>
</dbReference>
<evidence type="ECO:0000313" key="35">
    <source>
        <dbReference type="EMBL" id="KAJ6995395.1"/>
    </source>
</evidence>
<evidence type="ECO:0000256" key="18">
    <source>
        <dbReference type="ARBA" id="ARBA00022786"/>
    </source>
</evidence>
<keyword evidence="14" id="KW-0808">Transferase</keyword>
<dbReference type="Proteomes" id="UP001164929">
    <property type="component" value="Chromosome 6"/>
</dbReference>
<keyword evidence="23" id="KW-1015">Disulfide bond</keyword>
<dbReference type="GO" id="GO:0005634">
    <property type="term" value="C:nucleus"/>
    <property type="evidence" value="ECO:0007669"/>
    <property type="project" value="UniProtKB-SubCell"/>
</dbReference>
<evidence type="ECO:0000256" key="23">
    <source>
        <dbReference type="ARBA" id="ARBA00023157"/>
    </source>
</evidence>